<accession>A0A4R3JXZ0</accession>
<dbReference type="Proteomes" id="UP000295135">
    <property type="component" value="Unassembled WGS sequence"/>
</dbReference>
<evidence type="ECO:0000313" key="1">
    <source>
        <dbReference type="EMBL" id="TCS73377.1"/>
    </source>
</evidence>
<sequence>MPQKIPETQHDYDKTRIIERPDGFYWLDKESDAQYGPFATLWEAVQDMEYSAEPEVEIEEDLQEVEDELGISDWVDPDTGELAEETFTHLEDH</sequence>
<evidence type="ECO:0000313" key="2">
    <source>
        <dbReference type="Proteomes" id="UP000295135"/>
    </source>
</evidence>
<keyword evidence="2" id="KW-1185">Reference proteome</keyword>
<reference evidence="1 2" key="1">
    <citation type="submission" date="2019-03" db="EMBL/GenBank/DDBJ databases">
        <title>Genomic Encyclopedia of Type Strains, Phase IV (KMG-IV): sequencing the most valuable type-strain genomes for metagenomic binning, comparative biology and taxonomic classification.</title>
        <authorList>
            <person name="Goeker M."/>
        </authorList>
    </citation>
    <scope>NUCLEOTIDE SEQUENCE [LARGE SCALE GENOMIC DNA]</scope>
    <source>
        <strain evidence="1 2">DSM 103923</strain>
    </source>
</reference>
<dbReference type="EMBL" id="SLZY01000002">
    <property type="protein sequence ID" value="TCS73377.1"/>
    <property type="molecule type" value="Genomic_DNA"/>
</dbReference>
<dbReference type="OrthoDB" id="8911932at2"/>
<protein>
    <submittedName>
        <fullName evidence="1">Uncharacterized protein</fullName>
    </submittedName>
</protein>
<proteinExistence type="predicted"/>
<dbReference type="AlphaFoldDB" id="A0A4R3JXZ0"/>
<comment type="caution">
    <text evidence="1">The sequence shown here is derived from an EMBL/GenBank/DDBJ whole genome shotgun (WGS) entry which is preliminary data.</text>
</comment>
<organism evidence="1 2">
    <name type="scientific">Sulfuritortus calidifontis</name>
    <dbReference type="NCBI Taxonomy" id="1914471"/>
    <lineage>
        <taxon>Bacteria</taxon>
        <taxon>Pseudomonadati</taxon>
        <taxon>Pseudomonadota</taxon>
        <taxon>Betaproteobacteria</taxon>
        <taxon>Nitrosomonadales</taxon>
        <taxon>Thiobacillaceae</taxon>
        <taxon>Sulfuritortus</taxon>
    </lineage>
</organism>
<dbReference type="RefSeq" id="WP_126458651.1">
    <property type="nucleotide sequence ID" value="NZ_AP018721.1"/>
</dbReference>
<gene>
    <name evidence="1" type="ORF">EDC61_102147</name>
</gene>
<name>A0A4R3JXZ0_9PROT</name>